<keyword evidence="10" id="KW-0804">Transcription</keyword>
<dbReference type="PANTHER" id="PTHR30003:SF0">
    <property type="entry name" value="GLYCOLATE PERMEASE GLCA-RELATED"/>
    <property type="match status" value="1"/>
</dbReference>
<evidence type="ECO:0000256" key="14">
    <source>
        <dbReference type="RuleBase" id="RU365092"/>
    </source>
</evidence>
<dbReference type="Pfam" id="PF02652">
    <property type="entry name" value="Lactate_perm"/>
    <property type="match status" value="1"/>
</dbReference>
<dbReference type="GO" id="GO:0015295">
    <property type="term" value="F:solute:proton symporter activity"/>
    <property type="evidence" value="ECO:0007669"/>
    <property type="project" value="TreeGrafter"/>
</dbReference>
<keyword evidence="14" id="KW-0997">Cell inner membrane</keyword>
<dbReference type="InterPro" id="IPR036390">
    <property type="entry name" value="WH_DNA-bd_sf"/>
</dbReference>
<dbReference type="InterPro" id="IPR011711">
    <property type="entry name" value="GntR_C"/>
</dbReference>
<proteinExistence type="inferred from homology"/>
<evidence type="ECO:0000256" key="5">
    <source>
        <dbReference type="ARBA" id="ARBA00022692"/>
    </source>
</evidence>
<evidence type="ECO:0000313" key="17">
    <source>
        <dbReference type="Proteomes" id="UP000251123"/>
    </source>
</evidence>
<dbReference type="InterPro" id="IPR003804">
    <property type="entry name" value="Lactate_perm"/>
</dbReference>
<keyword evidence="9 14" id="KW-0472">Membrane</keyword>
<comment type="function">
    <text evidence="14">Uptake of L-lactate across the membrane. Can also transport D-lactate and glycolate.</text>
</comment>
<evidence type="ECO:0000256" key="11">
    <source>
        <dbReference type="ARBA" id="ARBA00034011"/>
    </source>
</evidence>
<evidence type="ECO:0000256" key="9">
    <source>
        <dbReference type="ARBA" id="ARBA00023136"/>
    </source>
</evidence>
<evidence type="ECO:0000256" key="7">
    <source>
        <dbReference type="ARBA" id="ARBA00023015"/>
    </source>
</evidence>
<feature type="transmembrane region" description="Helical" evidence="14">
    <location>
        <begin position="56"/>
        <end position="75"/>
    </location>
</feature>
<dbReference type="CDD" id="cd07377">
    <property type="entry name" value="WHTH_GntR"/>
    <property type="match status" value="1"/>
</dbReference>
<evidence type="ECO:0000256" key="13">
    <source>
        <dbReference type="ARBA" id="ARBA00034062"/>
    </source>
</evidence>
<accession>A0A2X3CZK8</accession>
<dbReference type="GO" id="GO:0015129">
    <property type="term" value="F:lactate transmembrane transporter activity"/>
    <property type="evidence" value="ECO:0007669"/>
    <property type="project" value="UniProtKB-UniRule"/>
</dbReference>
<keyword evidence="8" id="KW-0238">DNA-binding</keyword>
<dbReference type="PANTHER" id="PTHR30003">
    <property type="entry name" value="L-LACTATE PERMEASE"/>
    <property type="match status" value="1"/>
</dbReference>
<dbReference type="InterPro" id="IPR036388">
    <property type="entry name" value="WH-like_DNA-bd_sf"/>
</dbReference>
<reference evidence="16 17" key="1">
    <citation type="submission" date="2018-06" db="EMBL/GenBank/DDBJ databases">
        <authorList>
            <consortium name="Pathogen Informatics"/>
            <person name="Doyle S."/>
        </authorList>
    </citation>
    <scope>NUCLEOTIDE SEQUENCE [LARGE SCALE GENOMIC DNA]</scope>
    <source>
        <strain evidence="16 17">NCTC9601</strain>
    </source>
</reference>
<evidence type="ECO:0000256" key="3">
    <source>
        <dbReference type="ARBA" id="ARBA00022448"/>
    </source>
</evidence>
<keyword evidence="3 14" id="KW-0813">Transport</keyword>
<comment type="catalytic activity">
    <reaction evidence="11">
        <text>(S)-lactate(in) + H(+)(in) = (S)-lactate(out) + H(+)(out)</text>
        <dbReference type="Rhea" id="RHEA:29415"/>
        <dbReference type="ChEBI" id="CHEBI:15378"/>
        <dbReference type="ChEBI" id="CHEBI:16651"/>
    </reaction>
    <physiologicalReaction direction="right-to-left" evidence="11">
        <dbReference type="Rhea" id="RHEA:29417"/>
    </physiologicalReaction>
</comment>
<dbReference type="SUPFAM" id="SSF48008">
    <property type="entry name" value="GntR ligand-binding domain-like"/>
    <property type="match status" value="1"/>
</dbReference>
<comment type="catalytic activity">
    <reaction evidence="13">
        <text>glycolate(in) + H(+)(in) = glycolate(out) + H(+)(out)</text>
        <dbReference type="Rhea" id="RHEA:29411"/>
        <dbReference type="ChEBI" id="CHEBI:15378"/>
        <dbReference type="ChEBI" id="CHEBI:29805"/>
    </reaction>
    <physiologicalReaction direction="right-to-left" evidence="13">
        <dbReference type="Rhea" id="RHEA:29413"/>
    </physiologicalReaction>
</comment>
<dbReference type="Gene3D" id="1.10.10.10">
    <property type="entry name" value="Winged helix-like DNA-binding domain superfamily/Winged helix DNA-binding domain"/>
    <property type="match status" value="1"/>
</dbReference>
<feature type="transmembrane region" description="Helical" evidence="14">
    <location>
        <begin position="119"/>
        <end position="144"/>
    </location>
</feature>
<keyword evidence="4" id="KW-1003">Cell membrane</keyword>
<gene>
    <name evidence="16" type="primary">lldP_1</name>
    <name evidence="16" type="ORF">NCTC9601_05057</name>
</gene>
<organism evidence="16 17">
    <name type="scientific">Klebsiella pneumoniae</name>
    <dbReference type="NCBI Taxonomy" id="573"/>
    <lineage>
        <taxon>Bacteria</taxon>
        <taxon>Pseudomonadati</taxon>
        <taxon>Pseudomonadota</taxon>
        <taxon>Gammaproteobacteria</taxon>
        <taxon>Enterobacterales</taxon>
        <taxon>Enterobacteriaceae</taxon>
        <taxon>Klebsiella/Raoultella group</taxon>
        <taxon>Klebsiella</taxon>
        <taxon>Klebsiella pneumoniae complex</taxon>
    </lineage>
</organism>
<dbReference type="Gene3D" id="1.20.120.530">
    <property type="entry name" value="GntR ligand-binding domain-like"/>
    <property type="match status" value="1"/>
</dbReference>
<dbReference type="InterPro" id="IPR008920">
    <property type="entry name" value="TF_FadR/GntR_C"/>
</dbReference>
<evidence type="ECO:0000256" key="2">
    <source>
        <dbReference type="ARBA" id="ARBA00010100"/>
    </source>
</evidence>
<dbReference type="GO" id="GO:0003700">
    <property type="term" value="F:DNA-binding transcription factor activity"/>
    <property type="evidence" value="ECO:0007669"/>
    <property type="project" value="InterPro"/>
</dbReference>
<dbReference type="EMBL" id="UASN01000022">
    <property type="protein sequence ID" value="SQC18014.1"/>
    <property type="molecule type" value="Genomic_DNA"/>
</dbReference>
<evidence type="ECO:0000256" key="12">
    <source>
        <dbReference type="ARBA" id="ARBA00034057"/>
    </source>
</evidence>
<keyword evidence="6 14" id="KW-1133">Transmembrane helix</keyword>
<feature type="domain" description="HTH gntR-type" evidence="15">
    <location>
        <begin position="245"/>
        <end position="313"/>
    </location>
</feature>
<protein>
    <recommendedName>
        <fullName evidence="14">L-lactate permease</fullName>
    </recommendedName>
</protein>
<evidence type="ECO:0000256" key="8">
    <source>
        <dbReference type="ARBA" id="ARBA00023125"/>
    </source>
</evidence>
<dbReference type="GO" id="GO:0003677">
    <property type="term" value="F:DNA binding"/>
    <property type="evidence" value="ECO:0007669"/>
    <property type="project" value="UniProtKB-KW"/>
</dbReference>
<dbReference type="PROSITE" id="PS50949">
    <property type="entry name" value="HTH_GNTR"/>
    <property type="match status" value="1"/>
</dbReference>
<sequence length="433" mass="46664">MTLWSVPPFKALFAPGGAMYDFVINISVPFLDKMVARMPPVVSAATPYAAVYKFDWLSATGTAILFAALLSIVWLRMKPKDALTTFAGTLKDLALPIYSIGMVLAFAFISNYSGLSSTLALALAHTGHAFTFFSPFLGWLGVFLTGSDTSSNALFAALQATAAQQIGVSDILLVAANTTGGVTGKMISPQSIAIACAAVGLVGQRVGSVPLYRQTQPDLHLHGGADHHAAGLRFNLDDPVIVMPKRLADDVARRVRALIEEQQLEAGMRLPAERQLAAQLGVSRNSLREALAMLVNEGVLLSRRGGGTFVRFQHEPWSEQNIVQPLKTLLADDPDYSFDILEARHAIEASTAWHAAMRATDANKEKIRLCFEATQSEDPDIASQADVRFHLAIAEARITWCSCKPCSAFSTCCTPPLSRAASACIRCRRCLPA</sequence>
<evidence type="ECO:0000256" key="6">
    <source>
        <dbReference type="ARBA" id="ARBA00022989"/>
    </source>
</evidence>
<evidence type="ECO:0000259" key="15">
    <source>
        <dbReference type="PROSITE" id="PS50949"/>
    </source>
</evidence>
<comment type="similarity">
    <text evidence="2 14">Belongs to the lactate permease family.</text>
</comment>
<keyword evidence="7" id="KW-0805">Transcription regulation</keyword>
<evidence type="ECO:0000313" key="16">
    <source>
        <dbReference type="EMBL" id="SQC18014.1"/>
    </source>
</evidence>
<dbReference type="PRINTS" id="PR00035">
    <property type="entry name" value="HTHGNTR"/>
</dbReference>
<evidence type="ECO:0000256" key="10">
    <source>
        <dbReference type="ARBA" id="ARBA00023163"/>
    </source>
</evidence>
<dbReference type="Pfam" id="PF00392">
    <property type="entry name" value="GntR"/>
    <property type="match status" value="1"/>
</dbReference>
<evidence type="ECO:0000256" key="1">
    <source>
        <dbReference type="ARBA" id="ARBA00004651"/>
    </source>
</evidence>
<dbReference type="GO" id="GO:0005886">
    <property type="term" value="C:plasma membrane"/>
    <property type="evidence" value="ECO:0007669"/>
    <property type="project" value="UniProtKB-SubCell"/>
</dbReference>
<keyword evidence="5 14" id="KW-0812">Transmembrane</keyword>
<dbReference type="InterPro" id="IPR000524">
    <property type="entry name" value="Tscrpt_reg_HTH_GntR"/>
</dbReference>
<dbReference type="AlphaFoldDB" id="A0A2X3CZK8"/>
<dbReference type="SUPFAM" id="SSF46785">
    <property type="entry name" value="Winged helix' DNA-binding domain"/>
    <property type="match status" value="1"/>
</dbReference>
<name>A0A2X3CZK8_KLEPN</name>
<feature type="transmembrane region" description="Helical" evidence="14">
    <location>
        <begin position="95"/>
        <end position="113"/>
    </location>
</feature>
<comment type="subcellular location">
    <subcellularLocation>
        <location evidence="14">Cell inner membrane</location>
        <topology evidence="14">Multi-pass membrane protein</topology>
    </subcellularLocation>
    <subcellularLocation>
        <location evidence="1">Cell membrane</location>
        <topology evidence="1">Multi-pass membrane protein</topology>
    </subcellularLocation>
</comment>
<evidence type="ECO:0000256" key="4">
    <source>
        <dbReference type="ARBA" id="ARBA00022475"/>
    </source>
</evidence>
<dbReference type="SMART" id="SM00345">
    <property type="entry name" value="HTH_GNTR"/>
    <property type="match status" value="1"/>
</dbReference>
<dbReference type="Pfam" id="PF07729">
    <property type="entry name" value="FCD"/>
    <property type="match status" value="1"/>
</dbReference>
<dbReference type="Proteomes" id="UP000251123">
    <property type="component" value="Unassembled WGS sequence"/>
</dbReference>
<comment type="caution">
    <text evidence="14">Lacks conserved residue(s) required for the propagation of feature annotation.</text>
</comment>
<comment type="catalytic activity">
    <reaction evidence="12">
        <text>(R)-lactate(in) + H(+)(in) = (R)-lactate(out) + H(+)(out)</text>
        <dbReference type="Rhea" id="RHEA:71791"/>
        <dbReference type="ChEBI" id="CHEBI:15378"/>
        <dbReference type="ChEBI" id="CHEBI:16004"/>
    </reaction>
    <physiologicalReaction direction="right-to-left" evidence="12">
        <dbReference type="Rhea" id="RHEA:71793"/>
    </physiologicalReaction>
</comment>